<evidence type="ECO:0000256" key="3">
    <source>
        <dbReference type="ARBA" id="ARBA00022448"/>
    </source>
</evidence>
<feature type="transmembrane region" description="Helical" evidence="7">
    <location>
        <begin position="181"/>
        <end position="200"/>
    </location>
</feature>
<comment type="caution">
    <text evidence="9">The sequence shown here is derived from an EMBL/GenBank/DDBJ whole genome shotgun (WGS) entry which is preliminary data.</text>
</comment>
<reference evidence="10" key="1">
    <citation type="journal article" date="2019" name="Int. J. Syst. Evol. Microbiol.">
        <title>The Global Catalogue of Microorganisms (GCM) 10K type strain sequencing project: providing services to taxonomists for standard genome sequencing and annotation.</title>
        <authorList>
            <consortium name="The Broad Institute Genomics Platform"/>
            <consortium name="The Broad Institute Genome Sequencing Center for Infectious Disease"/>
            <person name="Wu L."/>
            <person name="Ma J."/>
        </authorList>
    </citation>
    <scope>NUCLEOTIDE SEQUENCE [LARGE SCALE GENOMIC DNA]</scope>
    <source>
        <strain evidence="10">XZYJ18</strain>
    </source>
</reference>
<evidence type="ECO:0000256" key="6">
    <source>
        <dbReference type="ARBA" id="ARBA00023136"/>
    </source>
</evidence>
<feature type="transmembrane region" description="Helical" evidence="7">
    <location>
        <begin position="14"/>
        <end position="35"/>
    </location>
</feature>
<evidence type="ECO:0000256" key="1">
    <source>
        <dbReference type="ARBA" id="ARBA00004141"/>
    </source>
</evidence>
<feature type="transmembrane region" description="Helical" evidence="7">
    <location>
        <begin position="41"/>
        <end position="62"/>
    </location>
</feature>
<dbReference type="PANTHER" id="PTHR43840:SF15">
    <property type="entry name" value="MITOCHONDRIAL METAL TRANSPORTER 1-RELATED"/>
    <property type="match status" value="1"/>
</dbReference>
<dbReference type="Pfam" id="PF01545">
    <property type="entry name" value="Cation_efflux"/>
    <property type="match status" value="1"/>
</dbReference>
<evidence type="ECO:0000256" key="4">
    <source>
        <dbReference type="ARBA" id="ARBA00022692"/>
    </source>
</evidence>
<dbReference type="Gene3D" id="1.20.1510.10">
    <property type="entry name" value="Cation efflux protein transmembrane domain"/>
    <property type="match status" value="1"/>
</dbReference>
<gene>
    <name evidence="9" type="ORF">ACFPK1_13010</name>
</gene>
<dbReference type="SUPFAM" id="SSF161111">
    <property type="entry name" value="Cation efflux protein transmembrane domain-like"/>
    <property type="match status" value="1"/>
</dbReference>
<feature type="transmembrane region" description="Helical" evidence="7">
    <location>
        <begin position="158"/>
        <end position="175"/>
    </location>
</feature>
<dbReference type="PANTHER" id="PTHR43840">
    <property type="entry name" value="MITOCHONDRIAL METAL TRANSPORTER 1-RELATED"/>
    <property type="match status" value="1"/>
</dbReference>
<evidence type="ECO:0000313" key="9">
    <source>
        <dbReference type="EMBL" id="MFC5139156.1"/>
    </source>
</evidence>
<name>A0ABV9ZEX9_9PSEU</name>
<evidence type="ECO:0000256" key="5">
    <source>
        <dbReference type="ARBA" id="ARBA00022989"/>
    </source>
</evidence>
<keyword evidence="3" id="KW-0813">Transport</keyword>
<keyword evidence="4 7" id="KW-0812">Transmembrane</keyword>
<sequence length="304" mass="32104">MGTETGEDARDRRLLLLSVWASAAFAVLASVWGVLSDSSMIVFDGLSSFASIGLSMLAVVALRTSRRGPDERYPWGREVWEPLVVVIKAVALAALCVYAVVGGITDLLNGGREVSTGWALGYAVLATVAGTVVTLIMRRGGRSDLVRAEAAEWVGDTLLSVGVLIGFVIAVVLVSAGRPDLAAYVDPAMVVVVSLLFLRIPARLVGTGMREILSMSPPADTQADLGAAVEAVREQFGLAEAFLRASKVGGRVDVEVDYVVGEGSSVVTVADGDVVRQALHDRLEALGHERSVVVAFTADRRWAQ</sequence>
<dbReference type="InterPro" id="IPR027469">
    <property type="entry name" value="Cation_efflux_TMD_sf"/>
</dbReference>
<dbReference type="EMBL" id="JBHSKG010000006">
    <property type="protein sequence ID" value="MFC5139156.1"/>
    <property type="molecule type" value="Genomic_DNA"/>
</dbReference>
<evidence type="ECO:0000259" key="8">
    <source>
        <dbReference type="Pfam" id="PF01545"/>
    </source>
</evidence>
<accession>A0ABV9ZEX9</accession>
<dbReference type="NCBIfam" id="TIGR01297">
    <property type="entry name" value="CDF"/>
    <property type="match status" value="1"/>
</dbReference>
<keyword evidence="10" id="KW-1185">Reference proteome</keyword>
<feature type="transmembrane region" description="Helical" evidence="7">
    <location>
        <begin position="83"/>
        <end position="105"/>
    </location>
</feature>
<feature type="domain" description="Cation efflux protein transmembrane" evidence="8">
    <location>
        <begin position="15"/>
        <end position="212"/>
    </location>
</feature>
<evidence type="ECO:0000313" key="10">
    <source>
        <dbReference type="Proteomes" id="UP001596175"/>
    </source>
</evidence>
<organism evidence="9 10">
    <name type="scientific">Actinomycetospora rhizophila</name>
    <dbReference type="NCBI Taxonomy" id="1416876"/>
    <lineage>
        <taxon>Bacteria</taxon>
        <taxon>Bacillati</taxon>
        <taxon>Actinomycetota</taxon>
        <taxon>Actinomycetes</taxon>
        <taxon>Pseudonocardiales</taxon>
        <taxon>Pseudonocardiaceae</taxon>
        <taxon>Actinomycetospora</taxon>
    </lineage>
</organism>
<dbReference type="Proteomes" id="UP001596175">
    <property type="component" value="Unassembled WGS sequence"/>
</dbReference>
<dbReference type="InterPro" id="IPR050291">
    <property type="entry name" value="CDF_Transporter"/>
</dbReference>
<evidence type="ECO:0000256" key="7">
    <source>
        <dbReference type="SAM" id="Phobius"/>
    </source>
</evidence>
<proteinExistence type="inferred from homology"/>
<evidence type="ECO:0000256" key="2">
    <source>
        <dbReference type="ARBA" id="ARBA00008114"/>
    </source>
</evidence>
<protein>
    <submittedName>
        <fullName evidence="9">Cation diffusion facilitator family transporter</fullName>
    </submittedName>
</protein>
<keyword evidence="6 7" id="KW-0472">Membrane</keyword>
<feature type="transmembrane region" description="Helical" evidence="7">
    <location>
        <begin position="117"/>
        <end position="137"/>
    </location>
</feature>
<comment type="similarity">
    <text evidence="2">Belongs to the cation diffusion facilitator (CDF) transporter (TC 2.A.4) family.</text>
</comment>
<dbReference type="InterPro" id="IPR002524">
    <property type="entry name" value="Cation_efflux"/>
</dbReference>
<dbReference type="RefSeq" id="WP_378021358.1">
    <property type="nucleotide sequence ID" value="NZ_JBHSKG010000006.1"/>
</dbReference>
<keyword evidence="5 7" id="KW-1133">Transmembrane helix</keyword>
<dbReference type="InterPro" id="IPR058533">
    <property type="entry name" value="Cation_efflux_TM"/>
</dbReference>
<comment type="subcellular location">
    <subcellularLocation>
        <location evidence="1">Membrane</location>
        <topology evidence="1">Multi-pass membrane protein</topology>
    </subcellularLocation>
</comment>